<dbReference type="SUPFAM" id="SSF50978">
    <property type="entry name" value="WD40 repeat-like"/>
    <property type="match status" value="1"/>
</dbReference>
<evidence type="ECO:0000259" key="7">
    <source>
        <dbReference type="Pfam" id="PF03178"/>
    </source>
</evidence>
<reference evidence="10" key="1">
    <citation type="journal article" date="2014" name="Genome Announc.">
        <title>Genome sequence of the yeast Cyberlindnera fabianii (Hansenula fabianii).</title>
        <authorList>
            <person name="Freel K.C."/>
            <person name="Sarilar V."/>
            <person name="Neuveglise C."/>
            <person name="Devillers H."/>
            <person name="Friedrich A."/>
            <person name="Schacherer J."/>
        </authorList>
    </citation>
    <scope>NUCLEOTIDE SEQUENCE</scope>
    <source>
        <strain evidence="10">YJS4271</strain>
    </source>
</reference>
<dbReference type="GO" id="GO:0006397">
    <property type="term" value="P:mRNA processing"/>
    <property type="evidence" value="ECO:0007669"/>
    <property type="project" value="UniProtKB-KW"/>
</dbReference>
<dbReference type="AlphaFoldDB" id="A0A061AXM1"/>
<dbReference type="InterPro" id="IPR004871">
    <property type="entry name" value="RSE1/DDB1/CPSF1_C"/>
</dbReference>
<evidence type="ECO:0000259" key="8">
    <source>
        <dbReference type="Pfam" id="PF10433"/>
    </source>
</evidence>
<dbReference type="PANTHER" id="PTHR10644">
    <property type="entry name" value="DNA REPAIR/RNA PROCESSING CPSF FAMILY"/>
    <property type="match status" value="1"/>
</dbReference>
<dbReference type="OrthoDB" id="436637at2759"/>
<dbReference type="GO" id="GO:0008380">
    <property type="term" value="P:RNA splicing"/>
    <property type="evidence" value="ECO:0007669"/>
    <property type="project" value="UniProtKB-KW"/>
</dbReference>
<dbReference type="Pfam" id="PF23726">
    <property type="entry name" value="Beta-prop_RSE1_2nd"/>
    <property type="match status" value="1"/>
</dbReference>
<dbReference type="Gene3D" id="1.10.150.910">
    <property type="match status" value="1"/>
</dbReference>
<keyword evidence="2" id="KW-0507">mRNA processing</keyword>
<dbReference type="InterPro" id="IPR036322">
    <property type="entry name" value="WD40_repeat_dom_sf"/>
</dbReference>
<organism evidence="10">
    <name type="scientific">Cyberlindnera fabianii</name>
    <name type="common">Yeast</name>
    <name type="synonym">Hansenula fabianii</name>
    <dbReference type="NCBI Taxonomy" id="36022"/>
    <lineage>
        <taxon>Eukaryota</taxon>
        <taxon>Fungi</taxon>
        <taxon>Dikarya</taxon>
        <taxon>Ascomycota</taxon>
        <taxon>Saccharomycotina</taxon>
        <taxon>Saccharomycetes</taxon>
        <taxon>Phaffomycetales</taxon>
        <taxon>Phaffomycetaceae</taxon>
        <taxon>Cyberlindnera</taxon>
    </lineage>
</organism>
<feature type="domain" description="RSE1/DDB1/CPSF1 C-terminal" evidence="7">
    <location>
        <begin position="793"/>
        <end position="1097"/>
    </location>
</feature>
<dbReference type="EMBL" id="LK052894">
    <property type="protein sequence ID" value="CDR42403.1"/>
    <property type="molecule type" value="Genomic_DNA"/>
</dbReference>
<dbReference type="PhylomeDB" id="A0A061AXM1"/>
<protein>
    <submittedName>
        <fullName evidence="10">CYFA0S09e02828g1_1</fullName>
    </submittedName>
</protein>
<dbReference type="Pfam" id="PF10433">
    <property type="entry name" value="Beta-prop_RSE1_1st"/>
    <property type="match status" value="1"/>
</dbReference>
<evidence type="ECO:0000256" key="2">
    <source>
        <dbReference type="ARBA" id="ARBA00022664"/>
    </source>
</evidence>
<dbReference type="InterPro" id="IPR058543">
    <property type="entry name" value="Beta-prop_RSE1/DDB1/CPSF1_2nd"/>
</dbReference>
<keyword evidence="5" id="KW-0539">Nucleus</keyword>
<dbReference type="VEuPathDB" id="FungiDB:BON22_2681"/>
<evidence type="ECO:0000256" key="3">
    <source>
        <dbReference type="ARBA" id="ARBA00022728"/>
    </source>
</evidence>
<evidence type="ECO:0000256" key="4">
    <source>
        <dbReference type="ARBA" id="ARBA00023187"/>
    </source>
</evidence>
<accession>A0A061AXM1</accession>
<feature type="domain" description="RSE1/DDB1/CPSF1 second beta-propeller" evidence="9">
    <location>
        <begin position="443"/>
        <end position="750"/>
    </location>
</feature>
<name>A0A061AXM1_CYBFA</name>
<feature type="domain" description="RSE1/DDB1/CPSF1 first beta-propeller" evidence="8">
    <location>
        <begin position="23"/>
        <end position="389"/>
    </location>
</feature>
<evidence type="ECO:0000256" key="5">
    <source>
        <dbReference type="ARBA" id="ARBA00023242"/>
    </source>
</evidence>
<dbReference type="GO" id="GO:0005681">
    <property type="term" value="C:spliceosomal complex"/>
    <property type="evidence" value="ECO:0007669"/>
    <property type="project" value="UniProtKB-KW"/>
</dbReference>
<sequence length="1130" mass="124924">MSFESDICLYNLTLRQRDSSIGSCAGNFSGKKSQEIITATSNRITVLKPDTSTGKLVSLLSKQVFAIIRSISNFKIAGSGKDYLAVTSDAGNFTVLELDLPNNRFITLFNEPYHKSGIRRLSPGNEIAVDPNGRAVLLSAVERNKLVYVMNRDSDNQLTIASPLEANRSKVLAIKTIGLEVNYENPQFASIEVDYGDYEDQNEDVNDFTHSLTFYELDLGLNTVVRKHSETIPQTSNFLLPVPCGPDSGSTSGSPGPGGAIVCAANIVLYRNLYGDKISVSIPKTDKQQDEDVYVVAGVTHQMKGGFFFLLQTNFGDIFKVELPPDRTLVISYFDTIPVCTSIIVLKSGFLYADTEYGDKYFYQFEKLGRDETFASSTENYSPEALTFTRSDLENITPIDVIPAINPIFDSVLSTDDTSAKIYAASGINDTASLKLLQYGLPITEVVESDLPGPAHRVWTTRLTRADEHDKYLVISFIDTTLVLSIGENVEEVSDSGLATNEETLQIQQIGRESLAQIHGNGIRIIKDSEVVNEWLPPAGIKITVSASTNRQLAISLSNNELVYFEVDENDRLVEWNERKEMPSRITSLALGEIPEGLIRSPFLVVGDQDKIMRVLSTDPSNVLELVVMQSLSGVPVSTLVCFMNGELCVNLGLDNGVFARTKLDASGQLYETRTKYLGSKPVLLSKCMKNGENVVLAFSNKTWAISDFNNLKISSVLVPPLNSGTMFNSDDCTDGVVGVYKRKLVIFTIDDYANDISLNSLELKSTPKRLTQHGDHLFISDSGKTSHIEKFNTDTNDMDAQIDLAENQKIITTAVVNFESKGESYVLCSVATNYQSSGVFSESFIYTYTMDLELVHKTTLSGIAYSIVAFQGKALLGIKNNLRLYDMGLKQLLCKTTSFLDTVSNIVRIDAQGNRVVVGDLRESVTFLTFNAKLNEFIPFVDDTLPRHITSMKMVDYNTVVGGDKFGNIFLLRCSDEVSRTGEDSTLVRTKDKLYNGAPFKLDNVCHIFIEDIATSFNKGLLSQGGREVITYAGLQGTLGVLVPFLTRSDIKFFKALEKAMRSYVPDLTGRMNLQYRGYYQPVKNVVDGDFVETFNDLDEDLKKKISDEVGKSVGDIMGKIFDVRALSI</sequence>
<evidence type="ECO:0000256" key="1">
    <source>
        <dbReference type="ARBA" id="ARBA00004123"/>
    </source>
</evidence>
<dbReference type="InterPro" id="IPR050358">
    <property type="entry name" value="RSE1/DDB1/CFT1"/>
</dbReference>
<comment type="similarity">
    <text evidence="6">Belongs to the RSE1 family.</text>
</comment>
<keyword evidence="4" id="KW-0508">mRNA splicing</keyword>
<evidence type="ECO:0000256" key="6">
    <source>
        <dbReference type="ARBA" id="ARBA00038266"/>
    </source>
</evidence>
<dbReference type="SUPFAM" id="SSF82171">
    <property type="entry name" value="DPP6 N-terminal domain-like"/>
    <property type="match status" value="1"/>
</dbReference>
<proteinExistence type="inferred from homology"/>
<keyword evidence="3" id="KW-0747">Spliceosome</keyword>
<dbReference type="InterPro" id="IPR018846">
    <property type="entry name" value="Beta-prop_RSE1/DDB1/CPSF1_1st"/>
</dbReference>
<dbReference type="FunFam" id="2.130.10.10:FF:001143">
    <property type="entry name" value="Pre-mRNA-splicing factor rse-1, putative"/>
    <property type="match status" value="1"/>
</dbReference>
<dbReference type="Gene3D" id="2.130.10.10">
    <property type="entry name" value="YVTN repeat-like/Quinoprotein amine dehydrogenase"/>
    <property type="match status" value="3"/>
</dbReference>
<gene>
    <name evidence="10" type="ORF">CYFA0S_09e02828g</name>
</gene>
<dbReference type="InterPro" id="IPR015943">
    <property type="entry name" value="WD40/YVTN_repeat-like_dom_sf"/>
</dbReference>
<evidence type="ECO:0000313" key="10">
    <source>
        <dbReference type="EMBL" id="CDR42403.1"/>
    </source>
</evidence>
<dbReference type="Pfam" id="PF03178">
    <property type="entry name" value="CPSF_A"/>
    <property type="match status" value="1"/>
</dbReference>
<evidence type="ECO:0000259" key="9">
    <source>
        <dbReference type="Pfam" id="PF23726"/>
    </source>
</evidence>
<dbReference type="GO" id="GO:0003676">
    <property type="term" value="F:nucleic acid binding"/>
    <property type="evidence" value="ECO:0007669"/>
    <property type="project" value="InterPro"/>
</dbReference>
<comment type="subcellular location">
    <subcellularLocation>
        <location evidence="1">Nucleus</location>
    </subcellularLocation>
</comment>